<dbReference type="AlphaFoldDB" id="A0A7Y0N2E8"/>
<reference evidence="1 2" key="1">
    <citation type="submission" date="2020-04" db="EMBL/GenBank/DDBJ databases">
        <title>Whole-genome sequencing of Vibrio spp. from China reveals different genetic environments of blaCTX-M-14 among diverse lineages.</title>
        <authorList>
            <person name="Zheng Z."/>
            <person name="Ye L."/>
            <person name="Chen S."/>
        </authorList>
    </citation>
    <scope>NUCLEOTIDE SEQUENCE [LARGE SCALE GENOMIC DNA]</scope>
    <source>
        <strain evidence="1 2">Vb1636</strain>
    </source>
</reference>
<dbReference type="Proteomes" id="UP000565155">
    <property type="component" value="Unassembled WGS sequence"/>
</dbReference>
<organism evidence="1 2">
    <name type="scientific">Vibrio alginolyticus</name>
    <dbReference type="NCBI Taxonomy" id="663"/>
    <lineage>
        <taxon>Bacteria</taxon>
        <taxon>Pseudomonadati</taxon>
        <taxon>Pseudomonadota</taxon>
        <taxon>Gammaproteobacteria</taxon>
        <taxon>Vibrionales</taxon>
        <taxon>Vibrionaceae</taxon>
        <taxon>Vibrio</taxon>
    </lineage>
</organism>
<gene>
    <name evidence="1" type="ORF">HKB35_26200</name>
</gene>
<proteinExistence type="predicted"/>
<name>A0A7Y0N2E8_VIBAL</name>
<evidence type="ECO:0000313" key="1">
    <source>
        <dbReference type="EMBL" id="NMR77075.1"/>
    </source>
</evidence>
<feature type="non-terminal residue" evidence="1">
    <location>
        <position position="1"/>
    </location>
</feature>
<dbReference type="EMBL" id="JABCMA010000418">
    <property type="protein sequence ID" value="NMR77075.1"/>
    <property type="molecule type" value="Genomic_DNA"/>
</dbReference>
<accession>A0A7Y0N2E8</accession>
<comment type="caution">
    <text evidence="1">The sequence shown here is derived from an EMBL/GenBank/DDBJ whole genome shotgun (WGS) entry which is preliminary data.</text>
</comment>
<sequence length="30" mass="3619">DEFPNFAMKNIRSVEDIFPVFRELFQKETA</sequence>
<protein>
    <submittedName>
        <fullName evidence="1">DUF444 family protein</fullName>
    </submittedName>
</protein>
<dbReference type="RefSeq" id="WP_169629574.1">
    <property type="nucleotide sequence ID" value="NZ_JABCMA010000418.1"/>
</dbReference>
<evidence type="ECO:0000313" key="2">
    <source>
        <dbReference type="Proteomes" id="UP000565155"/>
    </source>
</evidence>